<keyword evidence="3" id="KW-1003">Cell membrane</keyword>
<evidence type="ECO:0000256" key="2">
    <source>
        <dbReference type="ARBA" id="ARBA00006679"/>
    </source>
</evidence>
<evidence type="ECO:0000256" key="5">
    <source>
        <dbReference type="ARBA" id="ARBA00022989"/>
    </source>
</evidence>
<evidence type="ECO:0000256" key="4">
    <source>
        <dbReference type="ARBA" id="ARBA00022692"/>
    </source>
</evidence>
<dbReference type="Pfam" id="PF07681">
    <property type="entry name" value="DoxX"/>
    <property type="match status" value="1"/>
</dbReference>
<evidence type="ECO:0000313" key="9">
    <source>
        <dbReference type="Proteomes" id="UP001500212"/>
    </source>
</evidence>
<dbReference type="InterPro" id="IPR032808">
    <property type="entry name" value="DoxX"/>
</dbReference>
<dbReference type="PANTHER" id="PTHR33452">
    <property type="entry name" value="OXIDOREDUCTASE CATD-RELATED"/>
    <property type="match status" value="1"/>
</dbReference>
<keyword evidence="6 7" id="KW-0472">Membrane</keyword>
<keyword evidence="4 7" id="KW-0812">Transmembrane</keyword>
<comment type="caution">
    <text evidence="8">The sequence shown here is derived from an EMBL/GenBank/DDBJ whole genome shotgun (WGS) entry which is preliminary data.</text>
</comment>
<dbReference type="RefSeq" id="WP_345364474.1">
    <property type="nucleotide sequence ID" value="NZ_BAABHJ010000032.1"/>
</dbReference>
<feature type="transmembrane region" description="Helical" evidence="7">
    <location>
        <begin position="12"/>
        <end position="30"/>
    </location>
</feature>
<feature type="transmembrane region" description="Helical" evidence="7">
    <location>
        <begin position="57"/>
        <end position="86"/>
    </location>
</feature>
<dbReference type="InterPro" id="IPR051907">
    <property type="entry name" value="DoxX-like_oxidoreductase"/>
</dbReference>
<name>A0ABP8TU03_9ACTN</name>
<feature type="transmembrane region" description="Helical" evidence="7">
    <location>
        <begin position="107"/>
        <end position="127"/>
    </location>
</feature>
<dbReference type="EMBL" id="BAABHJ010000032">
    <property type="protein sequence ID" value="GAA4616159.1"/>
    <property type="molecule type" value="Genomic_DNA"/>
</dbReference>
<reference evidence="9" key="1">
    <citation type="journal article" date="2019" name="Int. J. Syst. Evol. Microbiol.">
        <title>The Global Catalogue of Microorganisms (GCM) 10K type strain sequencing project: providing services to taxonomists for standard genome sequencing and annotation.</title>
        <authorList>
            <consortium name="The Broad Institute Genomics Platform"/>
            <consortium name="The Broad Institute Genome Sequencing Center for Infectious Disease"/>
            <person name="Wu L."/>
            <person name="Ma J."/>
        </authorList>
    </citation>
    <scope>NUCLEOTIDE SEQUENCE [LARGE SCALE GENOMIC DNA]</scope>
    <source>
        <strain evidence="9">JCM 17938</strain>
    </source>
</reference>
<comment type="similarity">
    <text evidence="2">Belongs to the DoxX family.</text>
</comment>
<comment type="subcellular location">
    <subcellularLocation>
        <location evidence="1">Cell membrane</location>
        <topology evidence="1">Multi-pass membrane protein</topology>
    </subcellularLocation>
</comment>
<keyword evidence="5 7" id="KW-1133">Transmembrane helix</keyword>
<proteinExistence type="inferred from homology"/>
<gene>
    <name evidence="8" type="ORF">GCM10023195_71690</name>
</gene>
<dbReference type="PANTHER" id="PTHR33452:SF1">
    <property type="entry name" value="INNER MEMBRANE PROTEIN YPHA-RELATED"/>
    <property type="match status" value="1"/>
</dbReference>
<dbReference type="Proteomes" id="UP001500212">
    <property type="component" value="Unassembled WGS sequence"/>
</dbReference>
<evidence type="ECO:0000313" key="8">
    <source>
        <dbReference type="EMBL" id="GAA4616159.1"/>
    </source>
</evidence>
<evidence type="ECO:0000256" key="1">
    <source>
        <dbReference type="ARBA" id="ARBA00004651"/>
    </source>
</evidence>
<evidence type="ECO:0000256" key="7">
    <source>
        <dbReference type="SAM" id="Phobius"/>
    </source>
</evidence>
<keyword evidence="9" id="KW-1185">Reference proteome</keyword>
<sequence length="144" mass="15060">MSRRIPSPVVDVALLVARVAIGVVFVAHGWQKLHTNGLTATGHAFKMMGVPAPTLSAYYATFVELGAGLLLILGLLTPIAGVLLFLDMVGAFLTVHVDKGLFVDKGGYELVLTLAAVTLAFAAVGAGRLSVDGLFRRRTPTTAS</sequence>
<evidence type="ECO:0000256" key="3">
    <source>
        <dbReference type="ARBA" id="ARBA00022475"/>
    </source>
</evidence>
<organism evidence="8 9">
    <name type="scientific">Actinoallomurus liliacearum</name>
    <dbReference type="NCBI Taxonomy" id="1080073"/>
    <lineage>
        <taxon>Bacteria</taxon>
        <taxon>Bacillati</taxon>
        <taxon>Actinomycetota</taxon>
        <taxon>Actinomycetes</taxon>
        <taxon>Streptosporangiales</taxon>
        <taxon>Thermomonosporaceae</taxon>
        <taxon>Actinoallomurus</taxon>
    </lineage>
</organism>
<accession>A0ABP8TU03</accession>
<protein>
    <submittedName>
        <fullName evidence="8">DoxX family protein</fullName>
    </submittedName>
</protein>
<evidence type="ECO:0000256" key="6">
    <source>
        <dbReference type="ARBA" id="ARBA00023136"/>
    </source>
</evidence>